<dbReference type="EMBL" id="HG724975">
    <property type="protein sequence ID" value="CDJ67853.1"/>
    <property type="molecule type" value="Genomic_DNA"/>
</dbReference>
<reference evidence="1" key="2">
    <citation type="submission" date="2013-10" db="EMBL/GenBank/DDBJ databases">
        <authorList>
            <person name="Aslett M."/>
        </authorList>
    </citation>
    <scope>NUCLEOTIDE SEQUENCE [LARGE SCALE GENOMIC DNA]</scope>
    <source>
        <strain evidence="1">Houghton</strain>
    </source>
</reference>
<keyword evidence="2" id="KW-1185">Reference proteome</keyword>
<dbReference type="Proteomes" id="UP000030754">
    <property type="component" value="Unassembled WGS sequence"/>
</dbReference>
<proteinExistence type="predicted"/>
<dbReference type="RefSeq" id="XP_013436320.1">
    <property type="nucleotide sequence ID" value="XM_013580866.1"/>
</dbReference>
<reference evidence="1" key="1">
    <citation type="submission" date="2013-10" db="EMBL/GenBank/DDBJ databases">
        <title>Genomic analysis of the causative agents of coccidiosis in chickens.</title>
        <authorList>
            <person name="Reid A.J."/>
            <person name="Blake D."/>
            <person name="Billington K."/>
            <person name="Browne H."/>
            <person name="Dunn M."/>
            <person name="Hung S."/>
            <person name="Kawahara F."/>
            <person name="Miranda-Saavedra D."/>
            <person name="Mourier T."/>
            <person name="Nagra H."/>
            <person name="Otto T.D."/>
            <person name="Rawlings N."/>
            <person name="Sanchez A."/>
            <person name="Sanders M."/>
            <person name="Subramaniam C."/>
            <person name="Tay Y."/>
            <person name="Dear P."/>
            <person name="Doerig C."/>
            <person name="Gruber A."/>
            <person name="Parkinson J."/>
            <person name="Shirley M."/>
            <person name="Wan K.L."/>
            <person name="Berriman M."/>
            <person name="Tomley F."/>
            <person name="Pain A."/>
        </authorList>
    </citation>
    <scope>NUCLEOTIDE SEQUENCE [LARGE SCALE GENOMIC DNA]</scope>
    <source>
        <strain evidence="1">Houghton</strain>
    </source>
</reference>
<dbReference type="GeneID" id="25474482"/>
<evidence type="ECO:0000313" key="2">
    <source>
        <dbReference type="Proteomes" id="UP000030754"/>
    </source>
</evidence>
<accession>U6MXT9</accession>
<organism evidence="1 2">
    <name type="scientific">Eimeria necatrix</name>
    <dbReference type="NCBI Taxonomy" id="51315"/>
    <lineage>
        <taxon>Eukaryota</taxon>
        <taxon>Sar</taxon>
        <taxon>Alveolata</taxon>
        <taxon>Apicomplexa</taxon>
        <taxon>Conoidasida</taxon>
        <taxon>Coccidia</taxon>
        <taxon>Eucoccidiorida</taxon>
        <taxon>Eimeriorina</taxon>
        <taxon>Eimeriidae</taxon>
        <taxon>Eimeria</taxon>
    </lineage>
</organism>
<name>U6MXT9_9EIME</name>
<protein>
    <submittedName>
        <fullName evidence="1">Uncharacterized protein</fullName>
    </submittedName>
</protein>
<dbReference type="VEuPathDB" id="ToxoDB:ENH_00043250"/>
<evidence type="ECO:0000313" key="1">
    <source>
        <dbReference type="EMBL" id="CDJ67853.1"/>
    </source>
</evidence>
<sequence>MAKRKIHRSLVIKEIKADMKTKWNAQTVGVRKGCIIASVLGEIVHIGTNYQLDFVMPSDLQKYRPSV</sequence>
<dbReference type="AlphaFoldDB" id="U6MXT9"/>
<gene>
    <name evidence="1" type="ORF">ENH_00043250</name>
</gene>